<dbReference type="Gene3D" id="3.30.530.20">
    <property type="match status" value="1"/>
</dbReference>
<keyword evidence="4" id="KW-1185">Reference proteome</keyword>
<dbReference type="AlphaFoldDB" id="A0A328YQ09"/>
<gene>
    <name evidence="3" type="ORF">CLV55_105177</name>
</gene>
<comment type="caution">
    <text evidence="3">The sequence shown here is derived from an EMBL/GenBank/DDBJ whole genome shotgun (WGS) entry which is preliminary data.</text>
</comment>
<feature type="domain" description="Coenzyme Q-binding protein COQ10 START" evidence="2">
    <location>
        <begin position="12"/>
        <end position="131"/>
    </location>
</feature>
<dbReference type="SUPFAM" id="SSF55961">
    <property type="entry name" value="Bet v1-like"/>
    <property type="match status" value="1"/>
</dbReference>
<dbReference type="Proteomes" id="UP000248840">
    <property type="component" value="Unassembled WGS sequence"/>
</dbReference>
<evidence type="ECO:0000256" key="1">
    <source>
        <dbReference type="ARBA" id="ARBA00008918"/>
    </source>
</evidence>
<accession>A0A328YQ09</accession>
<dbReference type="CDD" id="cd07820">
    <property type="entry name" value="SRPBCC_3"/>
    <property type="match status" value="1"/>
</dbReference>
<dbReference type="RefSeq" id="WP_112113086.1">
    <property type="nucleotide sequence ID" value="NZ_QLSZ01000005.1"/>
</dbReference>
<dbReference type="OrthoDB" id="9793552at2"/>
<dbReference type="EMBL" id="QLSZ01000005">
    <property type="protein sequence ID" value="RAR72607.1"/>
    <property type="molecule type" value="Genomic_DNA"/>
</dbReference>
<reference evidence="3 4" key="1">
    <citation type="submission" date="2018-06" db="EMBL/GenBank/DDBJ databases">
        <title>Genomic Encyclopedia of Archaeal and Bacterial Type Strains, Phase II (KMG-II): from individual species to whole genera.</title>
        <authorList>
            <person name="Goeker M."/>
        </authorList>
    </citation>
    <scope>NUCLEOTIDE SEQUENCE [LARGE SCALE GENOMIC DNA]</scope>
    <source>
        <strain evidence="3 4">DSM 25663</strain>
    </source>
</reference>
<evidence type="ECO:0000259" key="2">
    <source>
        <dbReference type="Pfam" id="PF03364"/>
    </source>
</evidence>
<dbReference type="Pfam" id="PF03364">
    <property type="entry name" value="Polyketide_cyc"/>
    <property type="match status" value="1"/>
</dbReference>
<comment type="similarity">
    <text evidence="1">Belongs to the ribosome association toxin RatA family.</text>
</comment>
<name>A0A328YQ09_9FLAO</name>
<protein>
    <submittedName>
        <fullName evidence="3">Ligand-binding SRPBCC domain-containing protein</fullName>
    </submittedName>
</protein>
<organism evidence="3 4">
    <name type="scientific">Flavobacterium aciduliphilum</name>
    <dbReference type="NCBI Taxonomy" id="1101402"/>
    <lineage>
        <taxon>Bacteria</taxon>
        <taxon>Pseudomonadati</taxon>
        <taxon>Bacteroidota</taxon>
        <taxon>Flavobacteriia</taxon>
        <taxon>Flavobacteriales</taxon>
        <taxon>Flavobacteriaceae</taxon>
        <taxon>Flavobacterium</taxon>
    </lineage>
</organism>
<evidence type="ECO:0000313" key="4">
    <source>
        <dbReference type="Proteomes" id="UP000248840"/>
    </source>
</evidence>
<dbReference type="InterPro" id="IPR005031">
    <property type="entry name" value="COQ10_START"/>
</dbReference>
<dbReference type="InterPro" id="IPR023393">
    <property type="entry name" value="START-like_dom_sf"/>
</dbReference>
<evidence type="ECO:0000313" key="3">
    <source>
        <dbReference type="EMBL" id="RAR72607.1"/>
    </source>
</evidence>
<proteinExistence type="inferred from homology"/>
<sequence>MAFYQFTQTQKIPATIDAVWDFISNPANLKDITPSYMGFKVTSNSGSNKMYAGMIITYIVKPVFGIPMKWMTEISHVKDKEYFVDEQRMGPYKLWHHQHKITVIDGGVLMTDIVTYIPPFGIIGALANALFIKNQLKKIFEFRTKAVEEKFGVFKP</sequence>